<dbReference type="Proteomes" id="UP000245764">
    <property type="component" value="Chromosome 4"/>
</dbReference>
<evidence type="ECO:0000313" key="3">
    <source>
        <dbReference type="EMBL" id="SMR51282.1"/>
    </source>
</evidence>
<evidence type="ECO:0000256" key="1">
    <source>
        <dbReference type="SAM" id="Coils"/>
    </source>
</evidence>
<protein>
    <submittedName>
        <fullName evidence="3">Uncharacterized protein</fullName>
    </submittedName>
</protein>
<name>A0A2H1GCJ7_ZYMTR</name>
<sequence length="399" mass="44783">MWLLHHADATKDEHPQGLANHIEGGSRASEVRTLSPINASALRSRRAPATNPAVLHHHKSKISSHLGHTKQFLVTSKPPEHTTFDQDVQNVTEHGMRGGSGERLRPAERMKLWRAPLPEQNDRENSLAHDFDAVAATNYVPQQQLTQIAQTQAQRRHNALERERLDEEDCAASIAAIKAAEIAADERRLARAKDARDAVQQSLDKALAQQLKRKRNDLHTIGKRQQQAVGGAAGSEKPRGFAVPATDFKSPFQEVQGQSPASEQPDSANEFTPAPPTHVHANSQPRHRGRRAGVKQREREAFQDWARRQGLPPGTTNEERLAMNDRIWDTSCQLFFLAWRRRVALLSLFAAYQDLHYSSSNNSNAQANLNRLTAEHQQWDGLFAAKFEAWRRWRPAPGA</sequence>
<proteinExistence type="predicted"/>
<feature type="coiled-coil region" evidence="1">
    <location>
        <begin position="182"/>
        <end position="209"/>
    </location>
</feature>
<evidence type="ECO:0000256" key="2">
    <source>
        <dbReference type="SAM" id="MobiDB-lite"/>
    </source>
</evidence>
<keyword evidence="1" id="KW-0175">Coiled coil</keyword>
<dbReference type="EMBL" id="LT854256">
    <property type="protein sequence ID" value="SMR51282.1"/>
    <property type="molecule type" value="Genomic_DNA"/>
</dbReference>
<feature type="compositionally biased region" description="Basic residues" evidence="2">
    <location>
        <begin position="285"/>
        <end position="294"/>
    </location>
</feature>
<gene>
    <name evidence="3" type="ORF">ZT1E4_G5501</name>
</gene>
<feature type="compositionally biased region" description="Polar residues" evidence="2">
    <location>
        <begin position="253"/>
        <end position="270"/>
    </location>
</feature>
<dbReference type="AlphaFoldDB" id="A0A2H1GCJ7"/>
<evidence type="ECO:0000313" key="4">
    <source>
        <dbReference type="Proteomes" id="UP000245764"/>
    </source>
</evidence>
<accession>A0A2H1GCJ7</accession>
<reference evidence="4" key="1">
    <citation type="submission" date="2017-05" db="EMBL/GenBank/DDBJ databases">
        <authorList>
            <person name="Song R."/>
            <person name="Chenine A.L."/>
            <person name="Ruprecht R.M."/>
        </authorList>
    </citation>
    <scope>NUCLEOTIDE SEQUENCE [LARGE SCALE GENOMIC DNA]</scope>
</reference>
<organism evidence="3 4">
    <name type="scientific">Zymoseptoria tritici ST99CH_1E4</name>
    <dbReference type="NCBI Taxonomy" id="1276532"/>
    <lineage>
        <taxon>Eukaryota</taxon>
        <taxon>Fungi</taxon>
        <taxon>Dikarya</taxon>
        <taxon>Ascomycota</taxon>
        <taxon>Pezizomycotina</taxon>
        <taxon>Dothideomycetes</taxon>
        <taxon>Dothideomycetidae</taxon>
        <taxon>Mycosphaerellales</taxon>
        <taxon>Mycosphaerellaceae</taxon>
        <taxon>Zymoseptoria</taxon>
    </lineage>
</organism>
<feature type="region of interest" description="Disordered" evidence="2">
    <location>
        <begin position="214"/>
        <end position="300"/>
    </location>
</feature>